<evidence type="ECO:0000259" key="14">
    <source>
        <dbReference type="Pfam" id="PF18876"/>
    </source>
</evidence>
<keyword evidence="8" id="KW-0238">DNA-binding</keyword>
<evidence type="ECO:0000256" key="7">
    <source>
        <dbReference type="ARBA" id="ARBA00023015"/>
    </source>
</evidence>
<feature type="compositionally biased region" description="Basic and acidic residues" evidence="13">
    <location>
        <begin position="93"/>
        <end position="103"/>
    </location>
</feature>
<dbReference type="InterPro" id="IPR043640">
    <property type="entry name" value="AF4/FMR2_CHD"/>
</dbReference>
<feature type="domain" description="AF4/FMR2 C-terminal homology" evidence="14">
    <location>
        <begin position="471"/>
        <end position="555"/>
    </location>
</feature>
<dbReference type="Pfam" id="PF18876">
    <property type="entry name" value="AFF4_CHD"/>
    <property type="match status" value="2"/>
</dbReference>
<dbReference type="GO" id="GO:0003677">
    <property type="term" value="F:DNA binding"/>
    <property type="evidence" value="ECO:0007669"/>
    <property type="project" value="UniProtKB-KW"/>
</dbReference>
<dbReference type="GO" id="GO:0007366">
    <property type="term" value="P:periodic partitioning by pair rule gene"/>
    <property type="evidence" value="ECO:0007669"/>
    <property type="project" value="UniProtKB-KW"/>
</dbReference>
<feature type="compositionally biased region" description="Pro residues" evidence="13">
    <location>
        <begin position="259"/>
        <end position="269"/>
    </location>
</feature>
<name>A0A443SE01_9ACAR</name>
<feature type="compositionally biased region" description="Polar residues" evidence="13">
    <location>
        <begin position="337"/>
        <end position="348"/>
    </location>
</feature>
<feature type="region of interest" description="Disordered" evidence="13">
    <location>
        <begin position="123"/>
        <end position="142"/>
    </location>
</feature>
<dbReference type="PANTHER" id="PTHR10528">
    <property type="entry name" value="AF4/FMR2 FAMILY MEMBER"/>
    <property type="match status" value="1"/>
</dbReference>
<comment type="caution">
    <text evidence="15">The sequence shown here is derived from an EMBL/GenBank/DDBJ whole genome shotgun (WGS) entry which is preliminary data.</text>
</comment>
<feature type="compositionally biased region" description="Polar residues" evidence="13">
    <location>
        <begin position="104"/>
        <end position="114"/>
    </location>
</feature>
<dbReference type="GO" id="GO:0032783">
    <property type="term" value="C:super elongation complex"/>
    <property type="evidence" value="ECO:0007669"/>
    <property type="project" value="TreeGrafter"/>
</dbReference>
<dbReference type="InterPro" id="IPR007797">
    <property type="entry name" value="AF4/FMR2"/>
</dbReference>
<comment type="function">
    <text evidence="11">Has a role in transcriptional regulation. Acts in parallel with the Ras/MAPK and the PI3K/PKB pathways in the control of cell identity and cellular growth. Essential for regulation of the cytoskeleton and cell growth but not for cell proliferation or growth rate. Required specifically for the microtubule-based basal transport of lipid droplets. Plays a partially redundant function downstream of Raf in cell fate specification in the developing eye. Pair-rule protein that regulates embryonic cellularization, gastrulation and segmentation.</text>
</comment>
<feature type="domain" description="AF4/FMR2 C-terminal homology" evidence="14">
    <location>
        <begin position="344"/>
        <end position="457"/>
    </location>
</feature>
<feature type="compositionally biased region" description="Low complexity" evidence="13">
    <location>
        <begin position="36"/>
        <end position="52"/>
    </location>
</feature>
<evidence type="ECO:0000256" key="5">
    <source>
        <dbReference type="ARBA" id="ARBA00022553"/>
    </source>
</evidence>
<feature type="compositionally biased region" description="Pro residues" evidence="13">
    <location>
        <begin position="299"/>
        <end position="318"/>
    </location>
</feature>
<dbReference type="Proteomes" id="UP000288716">
    <property type="component" value="Unassembled WGS sequence"/>
</dbReference>
<dbReference type="STRING" id="299467.A0A443SE01"/>
<protein>
    <recommendedName>
        <fullName evidence="3">AF4/FMR2 family member lilli</fullName>
    </recommendedName>
    <alternativeName>
        <fullName evidence="12">Protein lilliputian</fullName>
    </alternativeName>
</protein>
<evidence type="ECO:0000256" key="6">
    <source>
        <dbReference type="ARBA" id="ARBA00022788"/>
    </source>
</evidence>
<dbReference type="VEuPathDB" id="VectorBase:LDEU006301"/>
<comment type="similarity">
    <text evidence="2">Belongs to the AF4 family.</text>
</comment>
<feature type="compositionally biased region" description="Polar residues" evidence="13">
    <location>
        <begin position="200"/>
        <end position="209"/>
    </location>
</feature>
<feature type="region of interest" description="Disordered" evidence="13">
    <location>
        <begin position="193"/>
        <end position="348"/>
    </location>
</feature>
<evidence type="ECO:0000256" key="13">
    <source>
        <dbReference type="SAM" id="MobiDB-lite"/>
    </source>
</evidence>
<accession>A0A443SE01</accession>
<keyword evidence="10" id="KW-0539">Nucleus</keyword>
<evidence type="ECO:0000256" key="11">
    <source>
        <dbReference type="ARBA" id="ARBA00024653"/>
    </source>
</evidence>
<dbReference type="OrthoDB" id="6515245at2759"/>
<keyword evidence="7" id="KW-0805">Transcription regulation</keyword>
<evidence type="ECO:0000256" key="4">
    <source>
        <dbReference type="ARBA" id="ARBA00022473"/>
    </source>
</evidence>
<evidence type="ECO:0000256" key="9">
    <source>
        <dbReference type="ARBA" id="ARBA00023163"/>
    </source>
</evidence>
<evidence type="ECO:0000256" key="8">
    <source>
        <dbReference type="ARBA" id="ARBA00023125"/>
    </source>
</evidence>
<proteinExistence type="inferred from homology"/>
<keyword evidence="9" id="KW-0804">Transcription</keyword>
<keyword evidence="5" id="KW-0597">Phosphoprotein</keyword>
<keyword evidence="4" id="KW-0217">Developmental protein</keyword>
<feature type="region of interest" description="Disordered" evidence="13">
    <location>
        <begin position="71"/>
        <end position="114"/>
    </location>
</feature>
<dbReference type="EMBL" id="NCKV01003424">
    <property type="protein sequence ID" value="RWS25739.1"/>
    <property type="molecule type" value="Genomic_DNA"/>
</dbReference>
<feature type="compositionally biased region" description="Polar residues" evidence="13">
    <location>
        <begin position="73"/>
        <end position="88"/>
    </location>
</feature>
<feature type="non-terminal residue" evidence="15">
    <location>
        <position position="555"/>
    </location>
</feature>
<evidence type="ECO:0000256" key="10">
    <source>
        <dbReference type="ARBA" id="ARBA00023242"/>
    </source>
</evidence>
<feature type="compositionally biased region" description="Low complexity" evidence="13">
    <location>
        <begin position="319"/>
        <end position="330"/>
    </location>
</feature>
<evidence type="ECO:0000256" key="1">
    <source>
        <dbReference type="ARBA" id="ARBA00004123"/>
    </source>
</evidence>
<dbReference type="GO" id="GO:0010468">
    <property type="term" value="P:regulation of gene expression"/>
    <property type="evidence" value="ECO:0007669"/>
    <property type="project" value="InterPro"/>
</dbReference>
<dbReference type="AlphaFoldDB" id="A0A443SE01"/>
<feature type="compositionally biased region" description="Polar residues" evidence="13">
    <location>
        <begin position="126"/>
        <end position="142"/>
    </location>
</feature>
<comment type="subcellular location">
    <subcellularLocation>
        <location evidence="1">Nucleus</location>
    </subcellularLocation>
</comment>
<evidence type="ECO:0000256" key="12">
    <source>
        <dbReference type="ARBA" id="ARBA00032149"/>
    </source>
</evidence>
<evidence type="ECO:0000256" key="2">
    <source>
        <dbReference type="ARBA" id="ARBA00007354"/>
    </source>
</evidence>
<dbReference type="PANTHER" id="PTHR10528:SF17">
    <property type="entry name" value="AF4_FMR2 FAMILY MEMBER LILLI"/>
    <property type="match status" value="1"/>
</dbReference>
<feature type="region of interest" description="Disordered" evidence="13">
    <location>
        <begin position="36"/>
        <end position="55"/>
    </location>
</feature>
<sequence>MKDDFAEPMQKNCQPQQPEIATWNLATFMDKNSTATTTTTSTLCSTSISNTSKTVNTDNLSTVIDRVAKGELGQNSSDSPSTAFSPVSKSKRKSVDVRPEKANSRQPEQQASNINQKFQEKKTLEVQKQTHQQSFVNQFSRSSEMKETLAHNSRFQSQRFSENNSYQTHTDLQIPKTLMVSIKLMLLKRFPRKDKHEVHSISSDKNNNFSKEKTKAILREDVRGKNEESAKKCKQKSKDISNNTKFPVKEEQNSLPSSPAAPPPPPLVIPPSVTRPNVPSLLPNPVAGLTHRHSNAVLPPLPPPQPAVSVPPPPPPLTIPTLSSSSIVSTPPLPSVASSRSTPEQQATEDYLQAAKQLKHAADKECDRTLQVCKYLEAVLYFILTGNAMEQRSPNDLEKACVMYKETLNLIRHISSKFAKSRSSHQDDVPSTDHKLTALSFRCQSLLYLKLSRLKAKDVRDNFKLIQSQGEIQVTNSETVTIPYSTYTVMQRQIGLLHHLHNAHDLWQQADNLVEKHPCCKAFFSWLDKECSYLSLNSSFDQLVHYVKTGLKILK</sequence>
<keyword evidence="6" id="KW-0562">Pair-rule protein</keyword>
<organism evidence="15 16">
    <name type="scientific">Leptotrombidium deliense</name>
    <dbReference type="NCBI Taxonomy" id="299467"/>
    <lineage>
        <taxon>Eukaryota</taxon>
        <taxon>Metazoa</taxon>
        <taxon>Ecdysozoa</taxon>
        <taxon>Arthropoda</taxon>
        <taxon>Chelicerata</taxon>
        <taxon>Arachnida</taxon>
        <taxon>Acari</taxon>
        <taxon>Acariformes</taxon>
        <taxon>Trombidiformes</taxon>
        <taxon>Prostigmata</taxon>
        <taxon>Anystina</taxon>
        <taxon>Parasitengona</taxon>
        <taxon>Trombiculoidea</taxon>
        <taxon>Trombiculidae</taxon>
        <taxon>Leptotrombidium</taxon>
    </lineage>
</organism>
<evidence type="ECO:0000256" key="3">
    <source>
        <dbReference type="ARBA" id="ARBA00021888"/>
    </source>
</evidence>
<evidence type="ECO:0000313" key="15">
    <source>
        <dbReference type="EMBL" id="RWS25739.1"/>
    </source>
</evidence>
<gene>
    <name evidence="15" type="ORF">B4U80_09400</name>
</gene>
<reference evidence="15 16" key="1">
    <citation type="journal article" date="2018" name="Gigascience">
        <title>Genomes of trombidid mites reveal novel predicted allergens and laterally-transferred genes associated with secondary metabolism.</title>
        <authorList>
            <person name="Dong X."/>
            <person name="Chaisiri K."/>
            <person name="Xia D."/>
            <person name="Armstrong S.D."/>
            <person name="Fang Y."/>
            <person name="Donnelly M.J."/>
            <person name="Kadowaki T."/>
            <person name="McGarry J.W."/>
            <person name="Darby A.C."/>
            <person name="Makepeace B.L."/>
        </authorList>
    </citation>
    <scope>NUCLEOTIDE SEQUENCE [LARGE SCALE GENOMIC DNA]</scope>
    <source>
        <strain evidence="15">UoL-UT</strain>
    </source>
</reference>
<keyword evidence="16" id="KW-1185">Reference proteome</keyword>
<feature type="compositionally biased region" description="Basic and acidic residues" evidence="13">
    <location>
        <begin position="210"/>
        <end position="239"/>
    </location>
</feature>
<evidence type="ECO:0000313" key="16">
    <source>
        <dbReference type="Proteomes" id="UP000288716"/>
    </source>
</evidence>